<dbReference type="AlphaFoldDB" id="A0A9P6WAT9"/>
<dbReference type="Proteomes" id="UP000750334">
    <property type="component" value="Unassembled WGS sequence"/>
</dbReference>
<dbReference type="OrthoDB" id="4065731at2759"/>
<gene>
    <name evidence="2" type="ORF">C6P45_005522</name>
</gene>
<feature type="transmembrane region" description="Helical" evidence="1">
    <location>
        <begin position="69"/>
        <end position="87"/>
    </location>
</feature>
<evidence type="ECO:0000313" key="3">
    <source>
        <dbReference type="Proteomes" id="UP000750334"/>
    </source>
</evidence>
<dbReference type="EMBL" id="PUHR01000099">
    <property type="protein sequence ID" value="KAG0667109.1"/>
    <property type="molecule type" value="Genomic_DNA"/>
</dbReference>
<evidence type="ECO:0000256" key="1">
    <source>
        <dbReference type="SAM" id="Phobius"/>
    </source>
</evidence>
<name>A0A9P6WAT9_MAUEX</name>
<organism evidence="2 3">
    <name type="scientific">Maudiozyma exigua</name>
    <name type="common">Yeast</name>
    <name type="synonym">Kazachstania exigua</name>
    <dbReference type="NCBI Taxonomy" id="34358"/>
    <lineage>
        <taxon>Eukaryota</taxon>
        <taxon>Fungi</taxon>
        <taxon>Dikarya</taxon>
        <taxon>Ascomycota</taxon>
        <taxon>Saccharomycotina</taxon>
        <taxon>Saccharomycetes</taxon>
        <taxon>Saccharomycetales</taxon>
        <taxon>Saccharomycetaceae</taxon>
        <taxon>Maudiozyma</taxon>
    </lineage>
</organism>
<keyword evidence="3" id="KW-1185">Reference proteome</keyword>
<sequence length="140" mass="16793">MEYVQQAAPLEQAYERYVVLVLRSLIQCLQFTIPLVTKFSKENPTVFLAITTLLLLYVAWKIIKNIFIILRRLFFIYMLVLVISIHLRGWDQFISRDVPYFYKTVLTTDNAYKFGSGVKFLVFQFQFYLNYLYNYLQNIQ</sequence>
<reference evidence="2 3" key="1">
    <citation type="submission" date="2020-11" db="EMBL/GenBank/DDBJ databases">
        <title>Kefir isolates.</title>
        <authorList>
            <person name="Marcisauskas S."/>
            <person name="Kim Y."/>
            <person name="Blasche S."/>
        </authorList>
    </citation>
    <scope>NUCLEOTIDE SEQUENCE [LARGE SCALE GENOMIC DNA]</scope>
    <source>
        <strain evidence="2 3">OG2</strain>
    </source>
</reference>
<keyword evidence="1" id="KW-0472">Membrane</keyword>
<proteinExistence type="predicted"/>
<accession>A0A9P6WAT9</accession>
<feature type="transmembrane region" description="Helical" evidence="1">
    <location>
        <begin position="44"/>
        <end position="63"/>
    </location>
</feature>
<evidence type="ECO:0000313" key="2">
    <source>
        <dbReference type="EMBL" id="KAG0667109.1"/>
    </source>
</evidence>
<protein>
    <submittedName>
        <fullName evidence="2">Uncharacterized protein</fullName>
    </submittedName>
</protein>
<keyword evidence="1" id="KW-0812">Transmembrane</keyword>
<keyword evidence="1" id="KW-1133">Transmembrane helix</keyword>
<comment type="caution">
    <text evidence="2">The sequence shown here is derived from an EMBL/GenBank/DDBJ whole genome shotgun (WGS) entry which is preliminary data.</text>
</comment>